<dbReference type="InterPro" id="IPR019180">
    <property type="entry name" value="Oxidoreductase-like_N"/>
</dbReference>
<keyword evidence="4" id="KW-1185">Reference proteome</keyword>
<name>A0ABW8NFI9_9GAMM</name>
<comment type="caution">
    <text evidence="3">The sequence shown here is derived from an EMBL/GenBank/DDBJ whole genome shotgun (WGS) entry which is preliminary data.</text>
</comment>
<dbReference type="InterPro" id="IPR039251">
    <property type="entry name" value="OXLD1"/>
</dbReference>
<evidence type="ECO:0000256" key="1">
    <source>
        <dbReference type="SAM" id="MobiDB-lite"/>
    </source>
</evidence>
<protein>
    <submittedName>
        <fullName evidence="3">Oxidoreductase-like domain-containing protein</fullName>
    </submittedName>
</protein>
<dbReference type="EMBL" id="JBBKTX010000004">
    <property type="protein sequence ID" value="MFK4751711.1"/>
    <property type="molecule type" value="Genomic_DNA"/>
</dbReference>
<dbReference type="PANTHER" id="PTHR21193">
    <property type="entry name" value="OXIDOREDUCTASE-LIKE DOMAIN-CONTAINING PROTEIN 1"/>
    <property type="match status" value="1"/>
</dbReference>
<feature type="compositionally biased region" description="Low complexity" evidence="1">
    <location>
        <begin position="50"/>
        <end position="59"/>
    </location>
</feature>
<reference evidence="3 4" key="1">
    <citation type="submission" date="2024-03" db="EMBL/GenBank/DDBJ databases">
        <title>High-quality draft genome sequence of Oceanobacter sp. wDCs-4.</title>
        <authorList>
            <person name="Dong C."/>
        </authorList>
    </citation>
    <scope>NUCLEOTIDE SEQUENCE [LARGE SCALE GENOMIC DNA]</scope>
    <source>
        <strain evidence="4">wDCs-4</strain>
    </source>
</reference>
<dbReference type="RefSeq" id="WP_369856506.1">
    <property type="nucleotide sequence ID" value="NZ_JBBKTX010000004.1"/>
</dbReference>
<sequence>MAEQIPDDKPLPPGDYECCESGCDRCVWDIYREDVAEWEAAQKADKEKAAAAGSDLTAASQTGRS</sequence>
<feature type="domain" description="Oxidoreductase-like" evidence="2">
    <location>
        <begin position="8"/>
        <end position="44"/>
    </location>
</feature>
<dbReference type="PANTHER" id="PTHR21193:SF3">
    <property type="entry name" value="OXIDOREDUCTASE-LIKE DOMAIN-CONTAINING PROTEIN 1"/>
    <property type="match status" value="1"/>
</dbReference>
<proteinExistence type="predicted"/>
<organism evidence="3 4">
    <name type="scientific">Oceanobacter antarcticus</name>
    <dbReference type="NCBI Taxonomy" id="3133425"/>
    <lineage>
        <taxon>Bacteria</taxon>
        <taxon>Pseudomonadati</taxon>
        <taxon>Pseudomonadota</taxon>
        <taxon>Gammaproteobacteria</taxon>
        <taxon>Oceanospirillales</taxon>
        <taxon>Oceanospirillaceae</taxon>
        <taxon>Oceanobacter</taxon>
    </lineage>
</organism>
<evidence type="ECO:0000259" key="2">
    <source>
        <dbReference type="Pfam" id="PF09791"/>
    </source>
</evidence>
<dbReference type="Pfam" id="PF09791">
    <property type="entry name" value="Oxidored-like"/>
    <property type="match status" value="1"/>
</dbReference>
<gene>
    <name evidence="3" type="ORF">WG929_04720</name>
</gene>
<dbReference type="Proteomes" id="UP001620597">
    <property type="component" value="Unassembled WGS sequence"/>
</dbReference>
<feature type="region of interest" description="Disordered" evidence="1">
    <location>
        <begin position="44"/>
        <end position="65"/>
    </location>
</feature>
<accession>A0ABW8NFI9</accession>
<evidence type="ECO:0000313" key="4">
    <source>
        <dbReference type="Proteomes" id="UP001620597"/>
    </source>
</evidence>
<evidence type="ECO:0000313" key="3">
    <source>
        <dbReference type="EMBL" id="MFK4751711.1"/>
    </source>
</evidence>